<evidence type="ECO:0000313" key="10">
    <source>
        <dbReference type="Proteomes" id="UP000214365"/>
    </source>
</evidence>
<organism evidence="9 10">
    <name type="scientific">Talaromyces atroroseus</name>
    <dbReference type="NCBI Taxonomy" id="1441469"/>
    <lineage>
        <taxon>Eukaryota</taxon>
        <taxon>Fungi</taxon>
        <taxon>Dikarya</taxon>
        <taxon>Ascomycota</taxon>
        <taxon>Pezizomycotina</taxon>
        <taxon>Eurotiomycetes</taxon>
        <taxon>Eurotiomycetidae</taxon>
        <taxon>Eurotiales</taxon>
        <taxon>Trichocomaceae</taxon>
        <taxon>Talaromyces</taxon>
        <taxon>Talaromyces sect. Trachyspermi</taxon>
    </lineage>
</organism>
<dbReference type="SUPFAM" id="SSF51197">
    <property type="entry name" value="Clavaminate synthase-like"/>
    <property type="match status" value="1"/>
</dbReference>
<dbReference type="OrthoDB" id="406634at2759"/>
<reference evidence="9 10" key="1">
    <citation type="submission" date="2015-06" db="EMBL/GenBank/DDBJ databases">
        <title>Talaromyces atroroseus IBT 11181 draft genome.</title>
        <authorList>
            <person name="Rasmussen K.B."/>
            <person name="Rasmussen S."/>
            <person name="Petersen B."/>
            <person name="Sicheritz-Ponten T."/>
            <person name="Mortensen U.H."/>
            <person name="Thrane U."/>
        </authorList>
    </citation>
    <scope>NUCLEOTIDE SEQUENCE [LARGE SCALE GENOMIC DNA]</scope>
    <source>
        <strain evidence="9 10">IBT 11181</strain>
    </source>
</reference>
<keyword evidence="4" id="KW-0223">Dioxygenase</keyword>
<dbReference type="Gene3D" id="3.60.130.10">
    <property type="entry name" value="Clavaminate synthase-like"/>
    <property type="match status" value="1"/>
</dbReference>
<evidence type="ECO:0000256" key="5">
    <source>
        <dbReference type="ARBA" id="ARBA00023002"/>
    </source>
</evidence>
<evidence type="ECO:0000256" key="3">
    <source>
        <dbReference type="ARBA" id="ARBA00022723"/>
    </source>
</evidence>
<dbReference type="InterPro" id="IPR038492">
    <property type="entry name" value="GBBH-like_N_sf"/>
</dbReference>
<dbReference type="GO" id="GO:0046872">
    <property type="term" value="F:metal ion binding"/>
    <property type="evidence" value="ECO:0007669"/>
    <property type="project" value="UniProtKB-KW"/>
</dbReference>
<dbReference type="CDD" id="cd00250">
    <property type="entry name" value="CAS_like"/>
    <property type="match status" value="1"/>
</dbReference>
<comment type="cofactor">
    <cofactor evidence="1">
        <name>Fe(2+)</name>
        <dbReference type="ChEBI" id="CHEBI:29033"/>
    </cofactor>
</comment>
<gene>
    <name evidence="9" type="ORF">UA08_05993</name>
</gene>
<comment type="similarity">
    <text evidence="2">Belongs to the gamma-BBH/TMLD family.</text>
</comment>
<feature type="domain" description="TauD/TfdA-like" evidence="7">
    <location>
        <begin position="203"/>
        <end position="442"/>
    </location>
</feature>
<dbReference type="Proteomes" id="UP000214365">
    <property type="component" value="Unassembled WGS sequence"/>
</dbReference>
<dbReference type="InterPro" id="IPR003819">
    <property type="entry name" value="TauD/TfdA-like"/>
</dbReference>
<dbReference type="GO" id="GO:0016706">
    <property type="term" value="F:2-oxoglutarate-dependent dioxygenase activity"/>
    <property type="evidence" value="ECO:0007669"/>
    <property type="project" value="UniProtKB-ARBA"/>
</dbReference>
<dbReference type="STRING" id="1441469.A0A225AMJ8"/>
<evidence type="ECO:0000313" key="9">
    <source>
        <dbReference type="EMBL" id="OKL58488.1"/>
    </source>
</evidence>
<sequence length="468" mass="53576">MCSSRGLFLRSSWASAAARRIVAPPVSRSCPLWVSKRGYSHTNPPPPQHTATGTATDAFKGLVKDVGREKAVLRLPRTEMNELDERTVDVHYIQLRDGCQCPRCVDPQTKQRFFRTSEIPEDIAPREMKWVDDSESNRQKVLEISWNKNLAGHDIDKTHVTRLTADDINYPPAYFHQRTVAAAGKPRLHWDKNDMELAQHWISYQDYMENDGLLMNALHNLSLYGLLFVHDIPDSRDMVENLATRMGPLRNTFYGATWDVRHDPQAKNVAYTNKNLGFHMDLLYVQNPPGFQLLHCLRNSCEGGESLFVDAFGAAADLDAKSWQTLATFEVPYHYDHSHQYYRMTRPVLESFAGNNLSYVNYSPPFQGPFHINSGEAISWTDRMKEFISAVIQFENRIHDPSRIFELKLKPGQCVIFENRRVLHARRAFDTTAGERWLAGAYVDEDAVHSRIFTLKRNSGLFRGVTSS</sequence>
<dbReference type="Pfam" id="PF02668">
    <property type="entry name" value="TauD"/>
    <property type="match status" value="1"/>
</dbReference>
<dbReference type="PANTHER" id="PTHR10696">
    <property type="entry name" value="GAMMA-BUTYROBETAINE HYDROXYLASE-RELATED"/>
    <property type="match status" value="1"/>
</dbReference>
<keyword evidence="5" id="KW-0560">Oxidoreductase</keyword>
<comment type="caution">
    <text evidence="9">The sequence shown here is derived from an EMBL/GenBank/DDBJ whole genome shotgun (WGS) entry which is preliminary data.</text>
</comment>
<keyword evidence="10" id="KW-1185">Reference proteome</keyword>
<dbReference type="Gene3D" id="3.30.2020.30">
    <property type="match status" value="1"/>
</dbReference>
<evidence type="ECO:0000256" key="6">
    <source>
        <dbReference type="ARBA" id="ARBA00023004"/>
    </source>
</evidence>
<accession>A0A225AMJ8</accession>
<evidence type="ECO:0000259" key="7">
    <source>
        <dbReference type="Pfam" id="PF02668"/>
    </source>
</evidence>
<evidence type="ECO:0000256" key="4">
    <source>
        <dbReference type="ARBA" id="ARBA00022964"/>
    </source>
</evidence>
<dbReference type="InterPro" id="IPR050411">
    <property type="entry name" value="AlphaKG_dependent_hydroxylases"/>
</dbReference>
<dbReference type="GeneID" id="31005749"/>
<dbReference type="InterPro" id="IPR010376">
    <property type="entry name" value="GBBH-like_N"/>
</dbReference>
<evidence type="ECO:0008006" key="11">
    <source>
        <dbReference type="Google" id="ProtNLM"/>
    </source>
</evidence>
<evidence type="ECO:0000256" key="2">
    <source>
        <dbReference type="ARBA" id="ARBA00008654"/>
    </source>
</evidence>
<dbReference type="RefSeq" id="XP_020118609.1">
    <property type="nucleotide sequence ID" value="XM_020268478.1"/>
</dbReference>
<evidence type="ECO:0000259" key="8">
    <source>
        <dbReference type="Pfam" id="PF06155"/>
    </source>
</evidence>
<dbReference type="GO" id="GO:0005739">
    <property type="term" value="C:mitochondrion"/>
    <property type="evidence" value="ECO:0007669"/>
    <property type="project" value="TreeGrafter"/>
</dbReference>
<feature type="domain" description="Gamma-butyrobetaine hydroxylase-like N-terminal" evidence="8">
    <location>
        <begin position="84"/>
        <end position="133"/>
    </location>
</feature>
<name>A0A225AMJ8_TALAT</name>
<dbReference type="InterPro" id="IPR042098">
    <property type="entry name" value="TauD-like_sf"/>
</dbReference>
<dbReference type="EMBL" id="LFMY01000009">
    <property type="protein sequence ID" value="OKL58488.1"/>
    <property type="molecule type" value="Genomic_DNA"/>
</dbReference>
<keyword evidence="3" id="KW-0479">Metal-binding</keyword>
<keyword evidence="6" id="KW-0408">Iron</keyword>
<dbReference type="PANTHER" id="PTHR10696:SF25">
    <property type="entry name" value="OXIDOREDUCTASE AIM17-RELATED"/>
    <property type="match status" value="1"/>
</dbReference>
<dbReference type="AlphaFoldDB" id="A0A225AMJ8"/>
<evidence type="ECO:0000256" key="1">
    <source>
        <dbReference type="ARBA" id="ARBA00001954"/>
    </source>
</evidence>
<proteinExistence type="inferred from homology"/>
<dbReference type="GO" id="GO:0045329">
    <property type="term" value="P:carnitine biosynthetic process"/>
    <property type="evidence" value="ECO:0007669"/>
    <property type="project" value="TreeGrafter"/>
</dbReference>
<dbReference type="Pfam" id="PF06155">
    <property type="entry name" value="GBBH-like_N"/>
    <property type="match status" value="1"/>
</dbReference>
<protein>
    <recommendedName>
        <fullName evidence="11">TauD/TfdA-like domain-containing protein</fullName>
    </recommendedName>
</protein>